<dbReference type="Proteomes" id="UP000274762">
    <property type="component" value="Unassembled WGS sequence"/>
</dbReference>
<name>A0A495JZE6_WILMA</name>
<dbReference type="PANTHER" id="PTHR12126">
    <property type="entry name" value="NADH-UBIQUINONE OXIDOREDUCTASE 39 KDA SUBUNIT-RELATED"/>
    <property type="match status" value="1"/>
</dbReference>
<sequence length="369" mass="39667">MAFTVLTNGDHMRVLVLGATGYIGSRLVPALLSKGHEVVAASRNRSSLERFGWCDRVKTIEFDALDADSVRDGISSGGDIDVIYYLVHGIGQPNFRDDDRRAADNVAAAARDAGVGRIVYLGGFVPDDAELSEHLESRAEVGTALSVDGGADLVWLRAAVVIGAGSTSFEMVRYMADRLAVIPLPAWMDNPMDPISVRDAVHYLAAAATDSVPPGDYDISGPERSSYNSLLFAYLREIGQPRVGVLLPNIDVRLAGFVSGFIVPVPSGLASDLVRSLDYPMKASEHSIRDHVPDPPGGLLTIRDAVRRSAESPLPRPVDKLRDIHHLADTDPDWAGGDLMRVKIGVRDRFGPAWNLLTGVVGAVTGRPK</sequence>
<reference evidence="2 3" key="1">
    <citation type="submission" date="2018-10" db="EMBL/GenBank/DDBJ databases">
        <title>Sequencing the genomes of 1000 actinobacteria strains.</title>
        <authorList>
            <person name="Klenk H.-P."/>
        </authorList>
    </citation>
    <scope>NUCLEOTIDE SEQUENCE [LARGE SCALE GENOMIC DNA]</scope>
    <source>
        <strain evidence="2 3">DSM 44343</strain>
    </source>
</reference>
<dbReference type="SUPFAM" id="SSF51735">
    <property type="entry name" value="NAD(P)-binding Rossmann-fold domains"/>
    <property type="match status" value="1"/>
</dbReference>
<comment type="caution">
    <text evidence="2">The sequence shown here is derived from an EMBL/GenBank/DDBJ whole genome shotgun (WGS) entry which is preliminary data.</text>
</comment>
<organism evidence="2 3">
    <name type="scientific">Williamsia marianensis</name>
    <dbReference type="NCBI Taxonomy" id="85044"/>
    <lineage>
        <taxon>Bacteria</taxon>
        <taxon>Bacillati</taxon>
        <taxon>Actinomycetota</taxon>
        <taxon>Actinomycetes</taxon>
        <taxon>Mycobacteriales</taxon>
        <taxon>Nocardiaceae</taxon>
        <taxon>Williamsia</taxon>
    </lineage>
</organism>
<dbReference type="EMBL" id="RBKV01000001">
    <property type="protein sequence ID" value="RKR93895.1"/>
    <property type="molecule type" value="Genomic_DNA"/>
</dbReference>
<feature type="domain" description="NAD(P)-binding" evidence="1">
    <location>
        <begin position="18"/>
        <end position="127"/>
    </location>
</feature>
<proteinExistence type="predicted"/>
<gene>
    <name evidence="2" type="ORF">DFJ75_0683</name>
</gene>
<dbReference type="AlphaFoldDB" id="A0A495JZE6"/>
<dbReference type="Pfam" id="PF13460">
    <property type="entry name" value="NAD_binding_10"/>
    <property type="match status" value="1"/>
</dbReference>
<dbReference type="InterPro" id="IPR051207">
    <property type="entry name" value="ComplexI_NDUFA9_subunit"/>
</dbReference>
<evidence type="ECO:0000313" key="3">
    <source>
        <dbReference type="Proteomes" id="UP000274762"/>
    </source>
</evidence>
<dbReference type="PANTHER" id="PTHR12126:SF11">
    <property type="entry name" value="NADH DEHYDROGENASE [UBIQUINONE] 1 ALPHA SUBCOMPLEX SUBUNIT 9, MITOCHONDRIAL"/>
    <property type="match status" value="1"/>
</dbReference>
<accession>A0A495JZE6</accession>
<evidence type="ECO:0000313" key="2">
    <source>
        <dbReference type="EMBL" id="RKR93895.1"/>
    </source>
</evidence>
<protein>
    <submittedName>
        <fullName evidence="2">Uncharacterized protein YbjT (DUF2867 family)</fullName>
    </submittedName>
</protein>
<dbReference type="GO" id="GO:0044877">
    <property type="term" value="F:protein-containing complex binding"/>
    <property type="evidence" value="ECO:0007669"/>
    <property type="project" value="TreeGrafter"/>
</dbReference>
<dbReference type="Gene3D" id="3.40.50.720">
    <property type="entry name" value="NAD(P)-binding Rossmann-like Domain"/>
    <property type="match status" value="1"/>
</dbReference>
<dbReference type="InterPro" id="IPR016040">
    <property type="entry name" value="NAD(P)-bd_dom"/>
</dbReference>
<dbReference type="InterPro" id="IPR036291">
    <property type="entry name" value="NAD(P)-bd_dom_sf"/>
</dbReference>
<evidence type="ECO:0000259" key="1">
    <source>
        <dbReference type="Pfam" id="PF13460"/>
    </source>
</evidence>